<comment type="caution">
    <text evidence="5">The sequence shown here is derived from an EMBL/GenBank/DDBJ whole genome shotgun (WGS) entry which is preliminary data.</text>
</comment>
<dbReference type="InterPro" id="IPR028978">
    <property type="entry name" value="Chorismate_lyase_/UTRA_dom_sf"/>
</dbReference>
<dbReference type="SMART" id="SM00866">
    <property type="entry name" value="UTRA"/>
    <property type="match status" value="1"/>
</dbReference>
<dbReference type="SUPFAM" id="SSF46785">
    <property type="entry name" value="Winged helix' DNA-binding domain"/>
    <property type="match status" value="1"/>
</dbReference>
<keyword evidence="1" id="KW-0805">Transcription regulation</keyword>
<feature type="domain" description="HTH gntR-type" evidence="4">
    <location>
        <begin position="9"/>
        <end position="77"/>
    </location>
</feature>
<dbReference type="InterPro" id="IPR036388">
    <property type="entry name" value="WH-like_DNA-bd_sf"/>
</dbReference>
<dbReference type="STRING" id="39480.EUAN_02850"/>
<dbReference type="Pfam" id="PF00392">
    <property type="entry name" value="GntR"/>
    <property type="match status" value="1"/>
</dbReference>
<evidence type="ECO:0000313" key="6">
    <source>
        <dbReference type="Proteomes" id="UP000180254"/>
    </source>
</evidence>
<organism evidence="5 6">
    <name type="scientific">Andreesenia angusta</name>
    <dbReference type="NCBI Taxonomy" id="39480"/>
    <lineage>
        <taxon>Bacteria</taxon>
        <taxon>Bacillati</taxon>
        <taxon>Bacillota</taxon>
        <taxon>Tissierellia</taxon>
        <taxon>Tissierellales</taxon>
        <taxon>Gottschalkiaceae</taxon>
        <taxon>Andreesenia</taxon>
    </lineage>
</organism>
<dbReference type="InterPro" id="IPR011663">
    <property type="entry name" value="UTRA"/>
</dbReference>
<dbReference type="SUPFAM" id="SSF64288">
    <property type="entry name" value="Chorismate lyase-like"/>
    <property type="match status" value="1"/>
</dbReference>
<proteinExistence type="predicted"/>
<protein>
    <submittedName>
        <fullName evidence="5">HTH-type transcriptional repressor YvoA</fullName>
    </submittedName>
</protein>
<keyword evidence="2" id="KW-0238">DNA-binding</keyword>
<keyword evidence="3" id="KW-0804">Transcription</keyword>
<dbReference type="InterPro" id="IPR000524">
    <property type="entry name" value="Tscrpt_reg_HTH_GntR"/>
</dbReference>
<dbReference type="PANTHER" id="PTHR44846">
    <property type="entry name" value="MANNOSYL-D-GLYCERATE TRANSPORT/METABOLISM SYSTEM REPRESSOR MNGR-RELATED"/>
    <property type="match status" value="1"/>
</dbReference>
<dbReference type="Proteomes" id="UP000180254">
    <property type="component" value="Unassembled WGS sequence"/>
</dbReference>
<dbReference type="InterPro" id="IPR036390">
    <property type="entry name" value="WH_DNA-bd_sf"/>
</dbReference>
<evidence type="ECO:0000256" key="1">
    <source>
        <dbReference type="ARBA" id="ARBA00023015"/>
    </source>
</evidence>
<reference evidence="5 6" key="1">
    <citation type="submission" date="2016-09" db="EMBL/GenBank/DDBJ databases">
        <title>Genome sequence of Eubacterium angustum.</title>
        <authorList>
            <person name="Poehlein A."/>
            <person name="Daniel R."/>
        </authorList>
    </citation>
    <scope>NUCLEOTIDE SEQUENCE [LARGE SCALE GENOMIC DNA]</scope>
    <source>
        <strain evidence="5 6">DSM 1989</strain>
    </source>
</reference>
<dbReference type="GO" id="GO:0045892">
    <property type="term" value="P:negative regulation of DNA-templated transcription"/>
    <property type="evidence" value="ECO:0007669"/>
    <property type="project" value="TreeGrafter"/>
</dbReference>
<accession>A0A1S1V9X4</accession>
<evidence type="ECO:0000256" key="3">
    <source>
        <dbReference type="ARBA" id="ARBA00023163"/>
    </source>
</evidence>
<evidence type="ECO:0000259" key="4">
    <source>
        <dbReference type="PROSITE" id="PS50949"/>
    </source>
</evidence>
<dbReference type="PROSITE" id="PS50949">
    <property type="entry name" value="HTH_GNTR"/>
    <property type="match status" value="1"/>
</dbReference>
<dbReference type="GO" id="GO:0003677">
    <property type="term" value="F:DNA binding"/>
    <property type="evidence" value="ECO:0007669"/>
    <property type="project" value="UniProtKB-KW"/>
</dbReference>
<dbReference type="InterPro" id="IPR050679">
    <property type="entry name" value="Bact_HTH_transcr_reg"/>
</dbReference>
<dbReference type="Gene3D" id="3.40.1410.10">
    <property type="entry name" value="Chorismate lyase-like"/>
    <property type="match status" value="1"/>
</dbReference>
<dbReference type="GO" id="GO:0003700">
    <property type="term" value="F:DNA-binding transcription factor activity"/>
    <property type="evidence" value="ECO:0007669"/>
    <property type="project" value="InterPro"/>
</dbReference>
<dbReference type="Gene3D" id="1.10.10.10">
    <property type="entry name" value="Winged helix-like DNA-binding domain superfamily/Winged helix DNA-binding domain"/>
    <property type="match status" value="1"/>
</dbReference>
<dbReference type="PANTHER" id="PTHR44846:SF1">
    <property type="entry name" value="MANNOSYL-D-GLYCERATE TRANSPORT_METABOLISM SYSTEM REPRESSOR MNGR-RELATED"/>
    <property type="match status" value="1"/>
</dbReference>
<dbReference type="AlphaFoldDB" id="A0A1S1V9X4"/>
<dbReference type="OrthoDB" id="9799482at2"/>
<evidence type="ECO:0000313" key="5">
    <source>
        <dbReference type="EMBL" id="OHW63421.1"/>
    </source>
</evidence>
<keyword evidence="6" id="KW-1185">Reference proteome</keyword>
<dbReference type="RefSeq" id="WP_071060889.1">
    <property type="nucleotide sequence ID" value="NZ_MKIE01000001.1"/>
</dbReference>
<name>A0A1S1V9X4_9FIRM</name>
<dbReference type="SMART" id="SM00345">
    <property type="entry name" value="HTH_GNTR"/>
    <property type="match status" value="1"/>
</dbReference>
<dbReference type="Pfam" id="PF07702">
    <property type="entry name" value="UTRA"/>
    <property type="match status" value="1"/>
</dbReference>
<dbReference type="CDD" id="cd07377">
    <property type="entry name" value="WHTH_GntR"/>
    <property type="match status" value="1"/>
</dbReference>
<gene>
    <name evidence="5" type="primary">yvoA</name>
    <name evidence="5" type="ORF">EUAN_02850</name>
</gene>
<dbReference type="EMBL" id="MKIE01000001">
    <property type="protein sequence ID" value="OHW63421.1"/>
    <property type="molecule type" value="Genomic_DNA"/>
</dbReference>
<evidence type="ECO:0000256" key="2">
    <source>
        <dbReference type="ARBA" id="ARBA00023125"/>
    </source>
</evidence>
<dbReference type="PRINTS" id="PR00035">
    <property type="entry name" value="HTHGNTR"/>
</dbReference>
<sequence length="249" mass="28024">MSKVGIKKVSKMTTVQKILESLRDYINSTERPVLPNEDELAKQLGVSRLTVREAITVLEREGSVSRVQGKGTLVNSFVTKLENRVDLGSDIEGVLRNHGYDVKFEVADFEFRVADDAEVSKLNLEEGDEILVVKKLLYANDIVAAVYIDRVPEKLLNTKDIDKKRFEPSIFPVVEELCGCSITHDVLEISPAVADKELSNLFKVSENTPLLAFDVLEYTKDSVALMYNTEYYTAEFISFTLCRNVAYKA</sequence>